<dbReference type="Pfam" id="PF22335">
    <property type="entry name" value="Cas10-Cmr2_palm2"/>
    <property type="match status" value="1"/>
</dbReference>
<feature type="region of interest" description="Disordered" evidence="3">
    <location>
        <begin position="574"/>
        <end position="595"/>
    </location>
</feature>
<dbReference type="AlphaFoldDB" id="A0A0M2PTS4"/>
<gene>
    <name evidence="5" type="ORF">PROH_08830</name>
</gene>
<dbReference type="RefSeq" id="WP_017711229.1">
    <property type="nucleotide sequence ID" value="NZ_KB235933.1"/>
</dbReference>
<evidence type="ECO:0000259" key="4">
    <source>
        <dbReference type="Pfam" id="PF22335"/>
    </source>
</evidence>
<organism evidence="5 6">
    <name type="scientific">Prochlorothrix hollandica PCC 9006 = CALU 1027</name>
    <dbReference type="NCBI Taxonomy" id="317619"/>
    <lineage>
        <taxon>Bacteria</taxon>
        <taxon>Bacillati</taxon>
        <taxon>Cyanobacteriota</taxon>
        <taxon>Cyanophyceae</taxon>
        <taxon>Prochlorotrichales</taxon>
        <taxon>Prochlorotrichaceae</taxon>
        <taxon>Prochlorothrix</taxon>
    </lineage>
</organism>
<dbReference type="Gene3D" id="3.30.70.270">
    <property type="match status" value="1"/>
</dbReference>
<dbReference type="GO" id="GO:0051607">
    <property type="term" value="P:defense response to virus"/>
    <property type="evidence" value="ECO:0007669"/>
    <property type="project" value="UniProtKB-KW"/>
</dbReference>
<reference evidence="5" key="1">
    <citation type="submission" date="2012-04" db="EMBL/GenBank/DDBJ databases">
        <authorList>
            <person name="Borisov I.G."/>
            <person name="Ivanikova N.V."/>
            <person name="Pinevich A.V."/>
        </authorList>
    </citation>
    <scope>NUCLEOTIDE SEQUENCE</scope>
    <source>
        <strain evidence="5">CALU 1027</strain>
    </source>
</reference>
<dbReference type="NCBIfam" id="TIGR02577">
    <property type="entry name" value="cas_TM1794_Cmr2"/>
    <property type="match status" value="1"/>
</dbReference>
<protein>
    <recommendedName>
        <fullName evidence="4">Cas10/Cmr2 second palm domain-containing protein</fullName>
    </recommendedName>
</protein>
<feature type="domain" description="Cas10/Cmr2 second palm" evidence="4">
    <location>
        <begin position="459"/>
        <end position="570"/>
    </location>
</feature>
<dbReference type="InterPro" id="IPR013407">
    <property type="entry name" value="CRISPR-assoc_prot_Cmr2"/>
</dbReference>
<evidence type="ECO:0000313" key="6">
    <source>
        <dbReference type="Proteomes" id="UP000034681"/>
    </source>
</evidence>
<sequence length="825" mass="92432">MTPEGKNSSQASLSTLDRALVWCLAWGPEQIPQYPLDDLKAAILALENNKPDDVPADLQRFVDQVTALSQLPYPKTQSDLQALLDNPSPSSLWTAKIGLVYGGATKIKTYVFEGSKLPEVRGASALLDRINLVDLPVFFGKKVKIKNYEQVSLTIQEWLKNRSEKLAEALIPDLIIYSTGGNILAFCPPAFVDELADAIEARYGEETLTANSCAVGERFRLLELRLGCLQGQVQGNKAQWWQENLETLHPETQKTHGLVASYFRHHDQPFSDDFQSRKSFNELVTKLAIAFNQRRSGGSGLSSSPHRLSRRYPPMLETHPYLLRDEYDRRSAIARPEATNTVDNKTKISEVLARKRVVGAITKRQDGQGELPAWFKCLQSQRPIGEDPWQPLALFFESWVQRFERSFKDTDTGPGLCSQEKDRYHQGHLVTDVTDATDITEARSLREIGNVTDPGQGFVAYIYADGNNIGGYIQGLKTPQDYQRFSKDISEATEQAVYLALAKHLQVREIQGLSPDEDNRNGSWIHPFEIVTIGGDDVFLVVPADQALAIAQSIGEEFEKILIERNPNYQVKGSVAEQDSLKKTQQKSHHYNPLNAPPSNCHLSMSIGVLITGDHTPIYYAQNLVEQLLKSAKQRAKVLKKEYHYYGGTIDFMVLKSVTMISSKISSFRKQALEIDQPASSQNPKAKNHSLKLYGGPYTLHEIGGLLKTLAALKQSEFPKSQLYQIRSFLAQGKRTAMLNYRYFRTRLKAEKGNLLKTNFEGPWCEADSNSGNLAPWMSSQNKKGNTVYTTILRDLVDLLPFCSYPAVQSDPSDSTPLTTPEINP</sequence>
<evidence type="ECO:0000256" key="2">
    <source>
        <dbReference type="ARBA" id="ARBA00023118"/>
    </source>
</evidence>
<keyword evidence="2" id="KW-0051">Antiviral defense</keyword>
<evidence type="ECO:0000256" key="3">
    <source>
        <dbReference type="SAM" id="MobiDB-lite"/>
    </source>
</evidence>
<keyword evidence="1" id="KW-0547">Nucleotide-binding</keyword>
<evidence type="ECO:0000256" key="1">
    <source>
        <dbReference type="ARBA" id="ARBA00022741"/>
    </source>
</evidence>
<comment type="caution">
    <text evidence="5">The sequence shown here is derived from an EMBL/GenBank/DDBJ whole genome shotgun (WGS) entry which is preliminary data.</text>
</comment>
<dbReference type="Proteomes" id="UP000034681">
    <property type="component" value="Unassembled WGS sequence"/>
</dbReference>
<dbReference type="EMBL" id="AJTX02000004">
    <property type="protein sequence ID" value="KKI99900.1"/>
    <property type="molecule type" value="Genomic_DNA"/>
</dbReference>
<dbReference type="STRING" id="317619.GCA_000332315_00568"/>
<dbReference type="OrthoDB" id="442064at2"/>
<dbReference type="GO" id="GO:0000166">
    <property type="term" value="F:nucleotide binding"/>
    <property type="evidence" value="ECO:0007669"/>
    <property type="project" value="UniProtKB-KW"/>
</dbReference>
<dbReference type="eggNOG" id="COG1353">
    <property type="taxonomic scope" value="Bacteria"/>
</dbReference>
<accession>A0A0M2PTS4</accession>
<keyword evidence="6" id="KW-1185">Reference proteome</keyword>
<proteinExistence type="predicted"/>
<dbReference type="InterPro" id="IPR054767">
    <property type="entry name" value="Cas10-Cmr2_palm2"/>
</dbReference>
<evidence type="ECO:0000313" key="5">
    <source>
        <dbReference type="EMBL" id="KKI99900.1"/>
    </source>
</evidence>
<dbReference type="InterPro" id="IPR043128">
    <property type="entry name" value="Rev_trsase/Diguanyl_cyclase"/>
</dbReference>
<name>A0A0M2PTS4_PROHO</name>